<dbReference type="InterPro" id="IPR039376">
    <property type="entry name" value="Ferritin_CCC1_N"/>
</dbReference>
<feature type="transmembrane region" description="Helical" evidence="5">
    <location>
        <begin position="135"/>
        <end position="160"/>
    </location>
</feature>
<keyword evidence="7" id="KW-1185">Reference proteome</keyword>
<feature type="transmembrane region" description="Helical" evidence="5">
    <location>
        <begin position="230"/>
        <end position="250"/>
    </location>
</feature>
<dbReference type="STRING" id="584787.GCA_001247655_03825"/>
<feature type="transmembrane region" description="Helical" evidence="5">
    <location>
        <begin position="208"/>
        <end position="225"/>
    </location>
</feature>
<organism evidence="6 7">
    <name type="scientific">Gallaecimonas pentaromativorans</name>
    <dbReference type="NCBI Taxonomy" id="584787"/>
    <lineage>
        <taxon>Bacteria</taxon>
        <taxon>Pseudomonadati</taxon>
        <taxon>Pseudomonadota</taxon>
        <taxon>Gammaproteobacteria</taxon>
        <taxon>Enterobacterales</taxon>
        <taxon>Gallaecimonadaceae</taxon>
        <taxon>Gallaecimonas</taxon>
    </lineage>
</organism>
<evidence type="ECO:0000256" key="3">
    <source>
        <dbReference type="ARBA" id="ARBA00022989"/>
    </source>
</evidence>
<evidence type="ECO:0000313" key="6">
    <source>
        <dbReference type="EMBL" id="ROQ23380.1"/>
    </source>
</evidence>
<gene>
    <name evidence="6" type="ORF">EDC28_108118</name>
</gene>
<proteinExistence type="predicted"/>
<keyword evidence="2 5" id="KW-0812">Transmembrane</keyword>
<evidence type="ECO:0000256" key="5">
    <source>
        <dbReference type="SAM" id="Phobius"/>
    </source>
</evidence>
<dbReference type="AlphaFoldDB" id="A0A3N1P9C2"/>
<name>A0A3N1P9C2_9GAMM</name>
<dbReference type="InterPro" id="IPR008217">
    <property type="entry name" value="Ccc1_fam"/>
</dbReference>
<dbReference type="InterPro" id="IPR009078">
    <property type="entry name" value="Ferritin-like_SF"/>
</dbReference>
<keyword evidence="4 5" id="KW-0472">Membrane</keyword>
<accession>A0A3N1P9C2</accession>
<feature type="transmembrane region" description="Helical" evidence="5">
    <location>
        <begin position="167"/>
        <end position="188"/>
    </location>
</feature>
<evidence type="ECO:0000256" key="1">
    <source>
        <dbReference type="ARBA" id="ARBA00004127"/>
    </source>
</evidence>
<dbReference type="GO" id="GO:0005384">
    <property type="term" value="F:manganese ion transmembrane transporter activity"/>
    <property type="evidence" value="ECO:0007669"/>
    <property type="project" value="InterPro"/>
</dbReference>
<keyword evidence="3 5" id="KW-1133">Transmembrane helix</keyword>
<feature type="transmembrane region" description="Helical" evidence="5">
    <location>
        <begin position="262"/>
        <end position="283"/>
    </location>
</feature>
<feature type="transmembrane region" description="Helical" evidence="5">
    <location>
        <begin position="70"/>
        <end position="89"/>
    </location>
</feature>
<comment type="caution">
    <text evidence="6">The sequence shown here is derived from an EMBL/GenBank/DDBJ whole genome shotgun (WGS) entry which is preliminary data.</text>
</comment>
<dbReference type="EMBL" id="RJUL01000008">
    <property type="protein sequence ID" value="ROQ23380.1"/>
    <property type="molecule type" value="Genomic_DNA"/>
</dbReference>
<comment type="subcellular location">
    <subcellularLocation>
        <location evidence="1">Endomembrane system</location>
        <topology evidence="1">Multi-pass membrane protein</topology>
    </subcellularLocation>
</comment>
<protein>
    <submittedName>
        <fullName evidence="6">VIT1/CCC1 family predicted Fe2+/Mn2+ transporter</fullName>
    </submittedName>
</protein>
<dbReference type="CDD" id="cd01044">
    <property type="entry name" value="Ferritin_CCC1_N"/>
    <property type="match status" value="1"/>
</dbReference>
<dbReference type="Pfam" id="PF01988">
    <property type="entry name" value="VIT1"/>
    <property type="match status" value="1"/>
</dbReference>
<evidence type="ECO:0000256" key="2">
    <source>
        <dbReference type="ARBA" id="ARBA00022692"/>
    </source>
</evidence>
<dbReference type="GO" id="GO:0030026">
    <property type="term" value="P:intracellular manganese ion homeostasis"/>
    <property type="evidence" value="ECO:0007669"/>
    <property type="project" value="InterPro"/>
</dbReference>
<reference evidence="6 7" key="1">
    <citation type="submission" date="2018-11" db="EMBL/GenBank/DDBJ databases">
        <title>Genomic Encyclopedia of Type Strains, Phase IV (KMG-IV): sequencing the most valuable type-strain genomes for metagenomic binning, comparative biology and taxonomic classification.</title>
        <authorList>
            <person name="Goeker M."/>
        </authorList>
    </citation>
    <scope>NUCLEOTIDE SEQUENCE [LARGE SCALE GENOMIC DNA]</scope>
    <source>
        <strain evidence="6 7">DSM 21945</strain>
    </source>
</reference>
<evidence type="ECO:0000313" key="7">
    <source>
        <dbReference type="Proteomes" id="UP000268033"/>
    </source>
</evidence>
<dbReference type="SUPFAM" id="SSF47240">
    <property type="entry name" value="Ferritin-like"/>
    <property type="match status" value="1"/>
</dbReference>
<evidence type="ECO:0000256" key="4">
    <source>
        <dbReference type="ARBA" id="ARBA00023136"/>
    </source>
</evidence>
<dbReference type="GO" id="GO:0012505">
    <property type="term" value="C:endomembrane system"/>
    <property type="evidence" value="ECO:0007669"/>
    <property type="project" value="UniProtKB-SubCell"/>
</dbReference>
<dbReference type="RefSeq" id="WP_211355745.1">
    <property type="nucleotide sequence ID" value="NZ_RJUL01000008.1"/>
</dbReference>
<sequence length="291" mass="32063">MAFSEQLVQKALIQQQNEINDYSIYTLLARHEPDPHNVKLLHKIAEEEKAHYHFCRTLTGKELKASRPLVLFYLILIKLLGTSFAAKFMESREVDAEAFYLDLAKDIPEAKQIYDQETRHENRLLTLLHDKKLNYAGAIVLGMNDALVELTGTLCGVALAFSKTATVGVTGLIMGIAASLSMAGSAYLESKESPVDAIDPKLYALNTGLAYIGTTALLVAPYFIFGSMALALGTMFVFAVLVIWLYSFYISVAKDAPFSSRFISMMALTFGVALISFGIGFAAKRYMGVDL</sequence>
<dbReference type="Proteomes" id="UP000268033">
    <property type="component" value="Unassembled WGS sequence"/>
</dbReference>